<evidence type="ECO:0000313" key="1">
    <source>
        <dbReference type="EMBL" id="QJW83529.1"/>
    </source>
</evidence>
<name>A0ABX6P0F5_9BURK</name>
<accession>A0ABX6P0F5</accession>
<dbReference type="EMBL" id="CP053418">
    <property type="protein sequence ID" value="QJW83529.1"/>
    <property type="molecule type" value="Genomic_DNA"/>
</dbReference>
<reference evidence="1 2" key="1">
    <citation type="submission" date="2020-05" db="EMBL/GenBank/DDBJ databases">
        <title>Ramlibacter rhizophilus sp. nov., isolated from rhizosphere soil of national flower Mugunghwa from South Korea.</title>
        <authorList>
            <person name="Zheng-Fei Y."/>
            <person name="Huan T."/>
        </authorList>
    </citation>
    <scope>NUCLEOTIDE SEQUENCE [LARGE SCALE GENOMIC DNA]</scope>
    <source>
        <strain evidence="1 2">H242</strain>
    </source>
</reference>
<proteinExistence type="predicted"/>
<sequence length="52" mass="5726">MLGKIWVDRANLNKYDDANCSTHGPCSDWKNKVKGALPGAPPSWPAHPRPAR</sequence>
<dbReference type="Proteomes" id="UP000500826">
    <property type="component" value="Chromosome"/>
</dbReference>
<reference evidence="1 2" key="2">
    <citation type="submission" date="2020-05" db="EMBL/GenBank/DDBJ databases">
        <authorList>
            <person name="Khan S.A."/>
            <person name="Jeon C.O."/>
            <person name="Chun B.H."/>
        </authorList>
    </citation>
    <scope>NUCLEOTIDE SEQUENCE [LARGE SCALE GENOMIC DNA]</scope>
    <source>
        <strain evidence="1 2">H242</strain>
    </source>
</reference>
<keyword evidence="2" id="KW-1185">Reference proteome</keyword>
<protein>
    <submittedName>
        <fullName evidence="1">Uncharacterized protein</fullName>
    </submittedName>
</protein>
<evidence type="ECO:0000313" key="2">
    <source>
        <dbReference type="Proteomes" id="UP000500826"/>
    </source>
</evidence>
<organism evidence="1 2">
    <name type="scientific">Ramlibacter terrae</name>
    <dbReference type="NCBI Taxonomy" id="2732511"/>
    <lineage>
        <taxon>Bacteria</taxon>
        <taxon>Pseudomonadati</taxon>
        <taxon>Pseudomonadota</taxon>
        <taxon>Betaproteobacteria</taxon>
        <taxon>Burkholderiales</taxon>
        <taxon>Comamonadaceae</taxon>
        <taxon>Ramlibacter</taxon>
    </lineage>
</organism>
<gene>
    <name evidence="1" type="ORF">HK414_03280</name>
</gene>